<dbReference type="RefSeq" id="WP_369332083.1">
    <property type="nucleotide sequence ID" value="NZ_JAULBC010000010.1"/>
</dbReference>
<evidence type="ECO:0000313" key="2">
    <source>
        <dbReference type="EMBL" id="MEX6690668.1"/>
    </source>
</evidence>
<dbReference type="EMBL" id="JAULBC010000010">
    <property type="protein sequence ID" value="MEX6690668.1"/>
    <property type="molecule type" value="Genomic_DNA"/>
</dbReference>
<feature type="domain" description="Knr4/Smi1-like" evidence="1">
    <location>
        <begin position="10"/>
        <end position="142"/>
    </location>
</feature>
<dbReference type="InterPro" id="IPR037883">
    <property type="entry name" value="Knr4/Smi1-like_sf"/>
</dbReference>
<comment type="caution">
    <text evidence="2">The sequence shown here is derived from an EMBL/GenBank/DDBJ whole genome shotgun (WGS) entry which is preliminary data.</text>
</comment>
<dbReference type="InterPro" id="IPR018958">
    <property type="entry name" value="Knr4/Smi1-like_dom"/>
</dbReference>
<dbReference type="Pfam" id="PF09346">
    <property type="entry name" value="SMI1_KNR4"/>
    <property type="match status" value="1"/>
</dbReference>
<reference evidence="2 3" key="1">
    <citation type="submission" date="2023-07" db="EMBL/GenBank/DDBJ databases">
        <authorList>
            <person name="Lian W.-H."/>
        </authorList>
    </citation>
    <scope>NUCLEOTIDE SEQUENCE [LARGE SCALE GENOMIC DNA]</scope>
    <source>
        <strain evidence="2 3">SYSU DXS3180</strain>
    </source>
</reference>
<gene>
    <name evidence="2" type="ORF">QTN47_24390</name>
</gene>
<accession>A0ABV3ZLF5</accession>
<sequence length="145" mass="16749">MVTNPNQFGRLSLEELTDFENINQIELPEDYKKFLLDYNGGKPLKGRLQTPATIVTYILGMHNGDYYASLYKHINQFLNRLPLSTFPIATDPFGNLFIMSLHPENYGQVFFWEHEGETELQDGHYVDNVSYVALSFTDFIKSLSE</sequence>
<dbReference type="Proteomes" id="UP001560573">
    <property type="component" value="Unassembled WGS sequence"/>
</dbReference>
<dbReference type="Gene3D" id="3.40.1580.10">
    <property type="entry name" value="SMI1/KNR4-like"/>
    <property type="match status" value="1"/>
</dbReference>
<evidence type="ECO:0000259" key="1">
    <source>
        <dbReference type="SMART" id="SM00860"/>
    </source>
</evidence>
<evidence type="ECO:0000313" key="3">
    <source>
        <dbReference type="Proteomes" id="UP001560573"/>
    </source>
</evidence>
<protein>
    <submittedName>
        <fullName evidence="2">SMI1/KNR4 family protein</fullName>
    </submittedName>
</protein>
<keyword evidence="3" id="KW-1185">Reference proteome</keyword>
<organism evidence="2 3">
    <name type="scientific">Danxiaibacter flavus</name>
    <dbReference type="NCBI Taxonomy" id="3049108"/>
    <lineage>
        <taxon>Bacteria</taxon>
        <taxon>Pseudomonadati</taxon>
        <taxon>Bacteroidota</taxon>
        <taxon>Chitinophagia</taxon>
        <taxon>Chitinophagales</taxon>
        <taxon>Chitinophagaceae</taxon>
        <taxon>Danxiaibacter</taxon>
    </lineage>
</organism>
<dbReference type="SMART" id="SM00860">
    <property type="entry name" value="SMI1_KNR4"/>
    <property type="match status" value="1"/>
</dbReference>
<proteinExistence type="predicted"/>
<name>A0ABV3ZLF5_9BACT</name>
<dbReference type="SUPFAM" id="SSF160631">
    <property type="entry name" value="SMI1/KNR4-like"/>
    <property type="match status" value="1"/>
</dbReference>